<proteinExistence type="predicted"/>
<protein>
    <recommendedName>
        <fullName evidence="1">DUF1989 domain-containing protein</fullName>
    </recommendedName>
</protein>
<dbReference type="EMBL" id="UINC01001891">
    <property type="protein sequence ID" value="SUZ90389.1"/>
    <property type="molecule type" value="Genomic_DNA"/>
</dbReference>
<gene>
    <name evidence="2" type="ORF">METZ01_LOCUS43243</name>
</gene>
<dbReference type="PANTHER" id="PTHR31527:SF0">
    <property type="entry name" value="RE64534P"/>
    <property type="match status" value="1"/>
</dbReference>
<evidence type="ECO:0000259" key="1">
    <source>
        <dbReference type="Pfam" id="PF09347"/>
    </source>
</evidence>
<dbReference type="PANTHER" id="PTHR31527">
    <property type="entry name" value="RE64534P"/>
    <property type="match status" value="1"/>
</dbReference>
<reference evidence="2" key="1">
    <citation type="submission" date="2018-05" db="EMBL/GenBank/DDBJ databases">
        <authorList>
            <person name="Lanie J.A."/>
            <person name="Ng W.-L."/>
            <person name="Kazmierczak K.M."/>
            <person name="Andrzejewski T.M."/>
            <person name="Davidsen T.M."/>
            <person name="Wayne K.J."/>
            <person name="Tettelin H."/>
            <person name="Glass J.I."/>
            <person name="Rusch D."/>
            <person name="Podicherti R."/>
            <person name="Tsui H.-C.T."/>
            <person name="Winkler M.E."/>
        </authorList>
    </citation>
    <scope>NUCLEOTIDE SEQUENCE</scope>
</reference>
<feature type="domain" description="DUF1989" evidence="1">
    <location>
        <begin position="13"/>
        <end position="177"/>
    </location>
</feature>
<dbReference type="Pfam" id="PF09347">
    <property type="entry name" value="DUF1989"/>
    <property type="match status" value="1"/>
</dbReference>
<dbReference type="InterPro" id="IPR018959">
    <property type="entry name" value="DUF1989"/>
</dbReference>
<accession>A0A381RHM4</accession>
<evidence type="ECO:0000313" key="2">
    <source>
        <dbReference type="EMBL" id="SUZ90389.1"/>
    </source>
</evidence>
<organism evidence="2">
    <name type="scientific">marine metagenome</name>
    <dbReference type="NCBI Taxonomy" id="408172"/>
    <lineage>
        <taxon>unclassified sequences</taxon>
        <taxon>metagenomes</taxon>
        <taxon>ecological metagenomes</taxon>
    </lineage>
</organism>
<name>A0A381RHM4_9ZZZZ</name>
<dbReference type="AlphaFoldDB" id="A0A381RHM4"/>
<sequence>MATKNHATGELITIPARGGKAVSIRQGQAVKVINTHGSQVVDTWAFNAQDFTEFMSMDATRATLCKIRAALEDSYYSNRRRAILNLEEDTSPNVHDTLMAACDNERYGLLGCTDYHDNCADNLRAAMKELGFDISWVPSPLNLFMNIPWTENGALSFEEPVTQPGDYVVLRAEQDVIVSFSACPQDILPINGRQSAPTEAHFEVLN</sequence>